<dbReference type="Pfam" id="PF07642">
    <property type="entry name" value="BBP2"/>
    <property type="match status" value="1"/>
</dbReference>
<evidence type="ECO:0000313" key="1">
    <source>
        <dbReference type="EMBL" id="MPM09141.1"/>
    </source>
</evidence>
<dbReference type="EMBL" id="VSSQ01001534">
    <property type="protein sequence ID" value="MPM09141.1"/>
    <property type="molecule type" value="Genomic_DNA"/>
</dbReference>
<name>A0A644WZV3_9ZZZZ</name>
<dbReference type="SUPFAM" id="SSF56935">
    <property type="entry name" value="Porins"/>
    <property type="match status" value="1"/>
</dbReference>
<reference evidence="1" key="1">
    <citation type="submission" date="2019-08" db="EMBL/GenBank/DDBJ databases">
        <authorList>
            <person name="Kucharzyk K."/>
            <person name="Murdoch R.W."/>
            <person name="Higgins S."/>
            <person name="Loffler F."/>
        </authorList>
    </citation>
    <scope>NUCLEOTIDE SEQUENCE</scope>
</reference>
<organism evidence="1">
    <name type="scientific">bioreactor metagenome</name>
    <dbReference type="NCBI Taxonomy" id="1076179"/>
    <lineage>
        <taxon>unclassified sequences</taxon>
        <taxon>metagenomes</taxon>
        <taxon>ecological metagenomes</taxon>
    </lineage>
</organism>
<gene>
    <name evidence="1" type="ORF">SDC9_55457</name>
</gene>
<accession>A0A644WZV3</accession>
<sequence>MKKNLVLLVILLGAIQIVSAQEKNSPLTISGYAETYYQYDFSNPLHNKRPGFVYSHDRNNEINLNLGFIKAAYNTEMVRASLAIAAGTYMNANYSSEPGVLKNIYEANIGIKLSKTHNVWLDAGIMPSHIGSESAISKDCWTLTRSIGAENSPYFETGAKLSYSTTNEIWTVSLLMLNGWQRIQKADGSSVPSFGHQLFYKPNKRFTINSSSYIGNDKTDRNRQMRYFHNLYAICQIDNQWGVTAGFDIGIEQKSKGSSKYNSWYSPVLIVRFKHSDKLAFAARGEYYSDKNGVIIASDTPNGFQSFGYSLNADYHILPNLVWRAEIKNLESKDAIFLDRDNNMRKNNLSAIISIAVNI</sequence>
<protein>
    <recommendedName>
        <fullName evidence="2">Beta-barrel porin-2, OmpL-like. bbp2</fullName>
    </recommendedName>
</protein>
<evidence type="ECO:0008006" key="2">
    <source>
        <dbReference type="Google" id="ProtNLM"/>
    </source>
</evidence>
<proteinExistence type="predicted"/>
<dbReference type="AlphaFoldDB" id="A0A644WZV3"/>
<comment type="caution">
    <text evidence="1">The sequence shown here is derived from an EMBL/GenBank/DDBJ whole genome shotgun (WGS) entry which is preliminary data.</text>
</comment>
<dbReference type="InterPro" id="IPR011486">
    <property type="entry name" value="BBP2"/>
</dbReference>